<dbReference type="GO" id="GO:0008146">
    <property type="term" value="F:sulfotransferase activity"/>
    <property type="evidence" value="ECO:0007669"/>
    <property type="project" value="InterPro"/>
</dbReference>
<dbReference type="SUPFAM" id="SSF52540">
    <property type="entry name" value="P-loop containing nucleoside triphosphate hydrolases"/>
    <property type="match status" value="1"/>
</dbReference>
<name>A0A1G4RQ27_9HYPH</name>
<keyword evidence="5" id="KW-1185">Reference proteome</keyword>
<evidence type="ECO:0000313" key="5">
    <source>
        <dbReference type="Proteomes" id="UP000198889"/>
    </source>
</evidence>
<dbReference type="EMBL" id="FMTP01000002">
    <property type="protein sequence ID" value="SCW59043.1"/>
    <property type="molecule type" value="Genomic_DNA"/>
</dbReference>
<comment type="similarity">
    <text evidence="1">Belongs to the sulfotransferase 1 family.</text>
</comment>
<keyword evidence="2 4" id="KW-0808">Transferase</keyword>
<dbReference type="InterPro" id="IPR000863">
    <property type="entry name" value="Sulfotransferase_dom"/>
</dbReference>
<evidence type="ECO:0000256" key="2">
    <source>
        <dbReference type="ARBA" id="ARBA00022679"/>
    </source>
</evidence>
<gene>
    <name evidence="4" type="ORF">SAMN05660859_1840</name>
</gene>
<evidence type="ECO:0000313" key="4">
    <source>
        <dbReference type="EMBL" id="SCW59043.1"/>
    </source>
</evidence>
<sequence>MAFFPPGLVWLASYPKSGNTWVRVLLANLAAGKAQPADINNLAEPFTLLGRWRFADDLLVEPDLLDEQDIERLRPLQCDFVAGRLTVPFFCKTHDRFTDRSGRPILGMRALGALYMVRDPRDVAVSLHHHASLSLEATIAAMNDPDFRLSSRVQLRSRVGDWAGHVLEWTGQTLVRTKVVRYEDLREDTAGTLGGIVEFLGGRVTEAEIQRAVAHSSLDELQRQEATKGFRESLPGQVRFFRSGRVGEWRDVLTASQVRTIEDRFAPVMARLGYRPEG</sequence>
<dbReference type="InterPro" id="IPR027417">
    <property type="entry name" value="P-loop_NTPase"/>
</dbReference>
<feature type="domain" description="Sulfotransferase" evidence="3">
    <location>
        <begin position="9"/>
        <end position="272"/>
    </location>
</feature>
<dbReference type="PANTHER" id="PTHR11783">
    <property type="entry name" value="SULFOTRANSFERASE SULT"/>
    <property type="match status" value="1"/>
</dbReference>
<dbReference type="STRING" id="177413.SAMN05660859_1840"/>
<dbReference type="AlphaFoldDB" id="A0A1G4RQ27"/>
<dbReference type="Proteomes" id="UP000198889">
    <property type="component" value="Unassembled WGS sequence"/>
</dbReference>
<proteinExistence type="inferred from homology"/>
<dbReference type="Gene3D" id="3.40.50.300">
    <property type="entry name" value="P-loop containing nucleotide triphosphate hydrolases"/>
    <property type="match status" value="1"/>
</dbReference>
<dbReference type="Pfam" id="PF00685">
    <property type="entry name" value="Sulfotransfer_1"/>
    <property type="match status" value="1"/>
</dbReference>
<accession>A0A1G4RQ27</accession>
<reference evidence="5" key="1">
    <citation type="submission" date="2016-10" db="EMBL/GenBank/DDBJ databases">
        <authorList>
            <person name="Varghese N."/>
            <person name="Submissions S."/>
        </authorList>
    </citation>
    <scope>NUCLEOTIDE SEQUENCE [LARGE SCALE GENOMIC DNA]</scope>
    <source>
        <strain evidence="5">CGMCC 1.1761</strain>
    </source>
</reference>
<evidence type="ECO:0000259" key="3">
    <source>
        <dbReference type="Pfam" id="PF00685"/>
    </source>
</evidence>
<organism evidence="4 5">
    <name type="scientific">Ancylobacter rudongensis</name>
    <dbReference type="NCBI Taxonomy" id="177413"/>
    <lineage>
        <taxon>Bacteria</taxon>
        <taxon>Pseudomonadati</taxon>
        <taxon>Pseudomonadota</taxon>
        <taxon>Alphaproteobacteria</taxon>
        <taxon>Hyphomicrobiales</taxon>
        <taxon>Xanthobacteraceae</taxon>
        <taxon>Ancylobacter</taxon>
    </lineage>
</organism>
<dbReference type="RefSeq" id="WP_091438191.1">
    <property type="nucleotide sequence ID" value="NZ_FMTP01000002.1"/>
</dbReference>
<evidence type="ECO:0000256" key="1">
    <source>
        <dbReference type="ARBA" id="ARBA00005771"/>
    </source>
</evidence>
<protein>
    <submittedName>
        <fullName evidence="4">Sulfotransferase domain-containing protein</fullName>
    </submittedName>
</protein>